<dbReference type="EMBL" id="JACNJN010000187">
    <property type="protein sequence ID" value="MBC8336723.1"/>
    <property type="molecule type" value="Genomic_DNA"/>
</dbReference>
<accession>A0A8J6NPA8</accession>
<evidence type="ECO:0000256" key="1">
    <source>
        <dbReference type="SAM" id="Phobius"/>
    </source>
</evidence>
<comment type="caution">
    <text evidence="2">The sequence shown here is derived from an EMBL/GenBank/DDBJ whole genome shotgun (WGS) entry which is preliminary data.</text>
</comment>
<keyword evidence="1" id="KW-0812">Transmembrane</keyword>
<feature type="transmembrane region" description="Helical" evidence="1">
    <location>
        <begin position="14"/>
        <end position="35"/>
    </location>
</feature>
<organism evidence="2 3">
    <name type="scientific">Candidatus Desulfolinea nitratireducens</name>
    <dbReference type="NCBI Taxonomy" id="2841698"/>
    <lineage>
        <taxon>Bacteria</taxon>
        <taxon>Bacillati</taxon>
        <taxon>Chloroflexota</taxon>
        <taxon>Anaerolineae</taxon>
        <taxon>Anaerolineales</taxon>
        <taxon>Anaerolineales incertae sedis</taxon>
        <taxon>Candidatus Desulfolinea</taxon>
    </lineage>
</organism>
<protein>
    <recommendedName>
        <fullName evidence="4">DUF3149 domain-containing protein</fullName>
    </recommendedName>
</protein>
<keyword evidence="1" id="KW-1133">Transmembrane helix</keyword>
<evidence type="ECO:0008006" key="4">
    <source>
        <dbReference type="Google" id="ProtNLM"/>
    </source>
</evidence>
<dbReference type="Proteomes" id="UP000614469">
    <property type="component" value="Unassembled WGS sequence"/>
</dbReference>
<reference evidence="2 3" key="1">
    <citation type="submission" date="2020-08" db="EMBL/GenBank/DDBJ databases">
        <title>Bridging the membrane lipid divide: bacteria of the FCB group superphylum have the potential to synthesize archaeal ether lipids.</title>
        <authorList>
            <person name="Villanueva L."/>
            <person name="Von Meijenfeldt F.A.B."/>
            <person name="Westbye A.B."/>
            <person name="Yadav S."/>
            <person name="Hopmans E.C."/>
            <person name="Dutilh B.E."/>
            <person name="Sinninghe Damste J.S."/>
        </authorList>
    </citation>
    <scope>NUCLEOTIDE SEQUENCE [LARGE SCALE GENOMIC DNA]</scope>
    <source>
        <strain evidence="2">NIOZ-UU36</strain>
    </source>
</reference>
<name>A0A8J6NPA8_9CHLR</name>
<keyword evidence="1" id="KW-0472">Membrane</keyword>
<proteinExistence type="predicted"/>
<evidence type="ECO:0000313" key="2">
    <source>
        <dbReference type="EMBL" id="MBC8336723.1"/>
    </source>
</evidence>
<evidence type="ECO:0000313" key="3">
    <source>
        <dbReference type="Proteomes" id="UP000614469"/>
    </source>
</evidence>
<sequence>MDIGALVHAFFDNAGPGSVLFILIVGGACIFYYFLTRWIVATEKRDEPTTPEEQPESMDA</sequence>
<dbReference type="AlphaFoldDB" id="A0A8J6NPA8"/>
<gene>
    <name evidence="2" type="ORF">H8E29_15785</name>
</gene>